<reference evidence="2 3" key="1">
    <citation type="submission" date="2016-10" db="EMBL/GenBank/DDBJ databases">
        <authorList>
            <person name="de Groot N.N."/>
        </authorList>
    </citation>
    <scope>NUCLEOTIDE SEQUENCE [LARGE SCALE GENOMIC DNA]</scope>
    <source>
        <strain evidence="2 3">CGMCC 1.9159</strain>
    </source>
</reference>
<accession>A0A1G9LSR6</accession>
<gene>
    <name evidence="2" type="ORF">SAMN04488242_2303</name>
</gene>
<dbReference type="Proteomes" id="UP000199475">
    <property type="component" value="Unassembled WGS sequence"/>
</dbReference>
<evidence type="ECO:0000259" key="1">
    <source>
        <dbReference type="Pfam" id="PF14082"/>
    </source>
</evidence>
<sequence length="285" mass="31978">MKLKPVRSAWPNHLEMVARVGSPQYEAAVKSAGDSVLNSTVSTSTNLDNFGLLSQYELNSHIPTPEAIRALEELLESGERREEPLQVVLTQYPELLASTVVGGWKTFVIPKPRLGAEHVPDFLILGINSVGPQWLTVEIEGARHQILTKKGKLAQQTRHAIEQVEDWREWLTRNVSYTQIEKGYHGLTTRAPGLVIIGRDDPSAERQASRARTEEQARIAVHSWDWLLRGARNLSDHALYKTKFAIDNLNEQAGQQVVALPVSRASTFDELLAGDEDAEYNRFPW</sequence>
<dbReference type="Pfam" id="PF14082">
    <property type="entry name" value="SduA_C"/>
    <property type="match status" value="1"/>
</dbReference>
<dbReference type="AlphaFoldDB" id="A0A1G9LSR6"/>
<organism evidence="2 3">
    <name type="scientific">Tessaracoccus oleiagri</name>
    <dbReference type="NCBI Taxonomy" id="686624"/>
    <lineage>
        <taxon>Bacteria</taxon>
        <taxon>Bacillati</taxon>
        <taxon>Actinomycetota</taxon>
        <taxon>Actinomycetes</taxon>
        <taxon>Propionibacteriales</taxon>
        <taxon>Propionibacteriaceae</taxon>
        <taxon>Tessaracoccus</taxon>
    </lineage>
</organism>
<dbReference type="InterPro" id="IPR025359">
    <property type="entry name" value="SduA_C"/>
</dbReference>
<proteinExistence type="predicted"/>
<feature type="domain" description="Shedu protein SduA C-terminal" evidence="1">
    <location>
        <begin position="82"/>
        <end position="228"/>
    </location>
</feature>
<keyword evidence="3" id="KW-1185">Reference proteome</keyword>
<name>A0A1G9LSR6_9ACTN</name>
<dbReference type="EMBL" id="FNGP01000004">
    <property type="protein sequence ID" value="SDL64943.1"/>
    <property type="molecule type" value="Genomic_DNA"/>
</dbReference>
<evidence type="ECO:0000313" key="3">
    <source>
        <dbReference type="Proteomes" id="UP000199475"/>
    </source>
</evidence>
<protein>
    <recommendedName>
        <fullName evidence="1">Shedu protein SduA C-terminal domain-containing protein</fullName>
    </recommendedName>
</protein>
<evidence type="ECO:0000313" key="2">
    <source>
        <dbReference type="EMBL" id="SDL64943.1"/>
    </source>
</evidence>